<dbReference type="InterPro" id="IPR016139">
    <property type="entry name" value="Ribosome_inactivat_prot_sub2"/>
</dbReference>
<evidence type="ECO:0000256" key="1">
    <source>
        <dbReference type="ARBA" id="ARBA00000237"/>
    </source>
</evidence>
<dbReference type="PRINTS" id="PR00396">
    <property type="entry name" value="SHIGARICIN"/>
</dbReference>
<evidence type="ECO:0000256" key="2">
    <source>
        <dbReference type="ARBA" id="ARBA00008544"/>
    </source>
</evidence>
<dbReference type="GO" id="GO:0017148">
    <property type="term" value="P:negative regulation of translation"/>
    <property type="evidence" value="ECO:0007669"/>
    <property type="project" value="UniProtKB-KW"/>
</dbReference>
<dbReference type="GO" id="GO:0090729">
    <property type="term" value="F:toxin activity"/>
    <property type="evidence" value="ECO:0007669"/>
    <property type="project" value="UniProtKB-KW"/>
</dbReference>
<feature type="signal peptide" evidence="9">
    <location>
        <begin position="1"/>
        <end position="22"/>
    </location>
</feature>
<reference evidence="10" key="1">
    <citation type="submission" date="2024-03" db="EMBL/GenBank/DDBJ databases">
        <title>WGS assembly of Saponaria officinalis var. Norfolk2.</title>
        <authorList>
            <person name="Jenkins J."/>
            <person name="Shu S."/>
            <person name="Grimwood J."/>
            <person name="Barry K."/>
            <person name="Goodstein D."/>
            <person name="Schmutz J."/>
            <person name="Leebens-Mack J."/>
            <person name="Osbourn A."/>
        </authorList>
    </citation>
    <scope>NUCLEOTIDE SEQUENCE [LARGE SCALE GENOMIC DNA]</scope>
    <source>
        <strain evidence="10">JIC</strain>
    </source>
</reference>
<dbReference type="InterPro" id="IPR001574">
    <property type="entry name" value="Ribosome_inactivat_prot"/>
</dbReference>
<accession>A0AAW1GJE4</accession>
<keyword evidence="4 8" id="KW-0800">Toxin</keyword>
<feature type="chain" id="PRO_5043945910" description="rRNA N-glycosylase" evidence="9">
    <location>
        <begin position="23"/>
        <end position="297"/>
    </location>
</feature>
<sequence length="297" mass="34296">MNLLSFFKLATIWNMIFAPAPAPVPVVKPSVLTFDLNNLNNYQAFVAQVRDEVKDPKKTYHDLPIIREIDTKRKGYNKYFYIQVNAAAHGKDQAISVTLQLKTSDLYLVAYHDRDHLNHDRAFYFSGLMDDPKEAFPDVKNIQREVMKFTHDYPTIETAAKENIENLEFKLPNLEEAMRRAYGMPTTDKKGFKRTQALFVLYCIEMTAEAARFEYVKRKMVHQEQSDFMVAGLVRKWSKLSVQIVASKDGTFKKEVVVDLEPGKTWIVKTVNEIKDYMGILSCPKTNTLDTPIDHEL</sequence>
<keyword evidence="9" id="KW-0732">Signal</keyword>
<gene>
    <name evidence="10" type="ORF">RND81_14G002400</name>
</gene>
<proteinExistence type="inferred from homology"/>
<evidence type="ECO:0000256" key="7">
    <source>
        <dbReference type="ARBA" id="ARBA00023193"/>
    </source>
</evidence>
<keyword evidence="5 8" id="KW-0378">Hydrolase</keyword>
<dbReference type="Gene3D" id="3.40.420.10">
    <property type="entry name" value="Ricin (A subunit), domain 1"/>
    <property type="match status" value="1"/>
</dbReference>
<dbReference type="InterPro" id="IPR016138">
    <property type="entry name" value="Ribosome_inactivat_prot_sub1"/>
</dbReference>
<dbReference type="Pfam" id="PF00161">
    <property type="entry name" value="RIP"/>
    <property type="match status" value="1"/>
</dbReference>
<evidence type="ECO:0000256" key="3">
    <source>
        <dbReference type="ARBA" id="ARBA00012001"/>
    </source>
</evidence>
<evidence type="ECO:0000313" key="11">
    <source>
        <dbReference type="Proteomes" id="UP001443914"/>
    </source>
</evidence>
<dbReference type="InterPro" id="IPR017989">
    <property type="entry name" value="Ribosome_inactivat_1/2"/>
</dbReference>
<keyword evidence="6 8" id="KW-0611">Plant defense</keyword>
<dbReference type="AlphaFoldDB" id="A0AAW1GJE4"/>
<dbReference type="EC" id="3.2.2.22" evidence="3 8"/>
<dbReference type="InterPro" id="IPR036041">
    <property type="entry name" value="Ribosome-inact_prot_sf"/>
</dbReference>
<organism evidence="10 11">
    <name type="scientific">Saponaria officinalis</name>
    <name type="common">Common soapwort</name>
    <name type="synonym">Lychnis saponaria</name>
    <dbReference type="NCBI Taxonomy" id="3572"/>
    <lineage>
        <taxon>Eukaryota</taxon>
        <taxon>Viridiplantae</taxon>
        <taxon>Streptophyta</taxon>
        <taxon>Embryophyta</taxon>
        <taxon>Tracheophyta</taxon>
        <taxon>Spermatophyta</taxon>
        <taxon>Magnoliopsida</taxon>
        <taxon>eudicotyledons</taxon>
        <taxon>Gunneridae</taxon>
        <taxon>Pentapetalae</taxon>
        <taxon>Caryophyllales</taxon>
        <taxon>Caryophyllaceae</taxon>
        <taxon>Caryophylleae</taxon>
        <taxon>Saponaria</taxon>
    </lineage>
</organism>
<dbReference type="GO" id="GO:0030598">
    <property type="term" value="F:rRNA N-glycosylase activity"/>
    <property type="evidence" value="ECO:0007669"/>
    <property type="project" value="UniProtKB-EC"/>
</dbReference>
<evidence type="ECO:0000256" key="4">
    <source>
        <dbReference type="ARBA" id="ARBA00022656"/>
    </source>
</evidence>
<dbReference type="EMBL" id="JBDFQZ010000014">
    <property type="protein sequence ID" value="KAK9663846.1"/>
    <property type="molecule type" value="Genomic_DNA"/>
</dbReference>
<dbReference type="PANTHER" id="PTHR33453:SF34">
    <property type="entry name" value="RIBOSOME-INACTIVATING PROTEIN"/>
    <property type="match status" value="1"/>
</dbReference>
<evidence type="ECO:0000256" key="5">
    <source>
        <dbReference type="ARBA" id="ARBA00022801"/>
    </source>
</evidence>
<comment type="caution">
    <text evidence="10">The sequence shown here is derived from an EMBL/GenBank/DDBJ whole genome shotgun (WGS) entry which is preliminary data.</text>
</comment>
<dbReference type="Gene3D" id="4.10.470.10">
    <property type="entry name" value="Ricin (A Subunit), domain 2"/>
    <property type="match status" value="1"/>
</dbReference>
<protein>
    <recommendedName>
        <fullName evidence="3 8">rRNA N-glycosylase</fullName>
        <ecNumber evidence="3 8">3.2.2.22</ecNumber>
    </recommendedName>
</protein>
<dbReference type="PANTHER" id="PTHR33453">
    <property type="match status" value="1"/>
</dbReference>
<evidence type="ECO:0000313" key="10">
    <source>
        <dbReference type="EMBL" id="KAK9663846.1"/>
    </source>
</evidence>
<dbReference type="GO" id="GO:0006952">
    <property type="term" value="P:defense response"/>
    <property type="evidence" value="ECO:0007669"/>
    <property type="project" value="UniProtKB-KW"/>
</dbReference>
<comment type="similarity">
    <text evidence="2">Belongs to the ribosome-inactivating protein family. Type 1 RIP subfamily.</text>
</comment>
<keyword evidence="7 8" id="KW-0652">Protein synthesis inhibitor</keyword>
<dbReference type="SUPFAM" id="SSF56371">
    <property type="entry name" value="Ribosome inactivating proteins (RIP)"/>
    <property type="match status" value="1"/>
</dbReference>
<evidence type="ECO:0000256" key="8">
    <source>
        <dbReference type="RuleBase" id="RU004915"/>
    </source>
</evidence>
<keyword evidence="11" id="KW-1185">Reference proteome</keyword>
<name>A0AAW1GJE4_SAPOF</name>
<evidence type="ECO:0000256" key="6">
    <source>
        <dbReference type="ARBA" id="ARBA00022821"/>
    </source>
</evidence>
<dbReference type="Proteomes" id="UP001443914">
    <property type="component" value="Unassembled WGS sequence"/>
</dbReference>
<evidence type="ECO:0000256" key="9">
    <source>
        <dbReference type="SAM" id="SignalP"/>
    </source>
</evidence>
<comment type="catalytic activity">
    <reaction evidence="1 8">
        <text>Endohydrolysis of the N-glycosidic bond at one specific adenosine on the 28S rRNA.</text>
        <dbReference type="EC" id="3.2.2.22"/>
    </reaction>
</comment>